<dbReference type="PANTHER" id="PTHR45266:SF3">
    <property type="entry name" value="OXALOACETATE DECARBOXYLASE ALPHA CHAIN"/>
    <property type="match status" value="1"/>
</dbReference>
<protein>
    <recommendedName>
        <fullName evidence="3 9">Biotin carboxyl carrier protein of acetyl-CoA carboxylase</fullName>
    </recommendedName>
</protein>
<dbReference type="InterPro" id="IPR050709">
    <property type="entry name" value="Biotin_Carboxyl_Carrier/Decarb"/>
</dbReference>
<evidence type="ECO:0000256" key="4">
    <source>
        <dbReference type="ARBA" id="ARBA00022516"/>
    </source>
</evidence>
<dbReference type="Pfam" id="PF00364">
    <property type="entry name" value="Biotin_lipoyl"/>
    <property type="match status" value="1"/>
</dbReference>
<dbReference type="EMBL" id="FXWG01000003">
    <property type="protein sequence ID" value="SMQ73656.1"/>
    <property type="molecule type" value="Genomic_DNA"/>
</dbReference>
<evidence type="ECO:0000256" key="9">
    <source>
        <dbReference type="RuleBase" id="RU364072"/>
    </source>
</evidence>
<dbReference type="GO" id="GO:0006633">
    <property type="term" value="P:fatty acid biosynthetic process"/>
    <property type="evidence" value="ECO:0007669"/>
    <property type="project" value="UniProtKB-UniPathway"/>
</dbReference>
<dbReference type="Proteomes" id="UP000194420">
    <property type="component" value="Unassembled WGS sequence"/>
</dbReference>
<evidence type="ECO:0000259" key="10">
    <source>
        <dbReference type="PROSITE" id="PS50968"/>
    </source>
</evidence>
<comment type="pathway">
    <text evidence="2 9">Lipid metabolism; fatty acid biosynthesis.</text>
</comment>
<dbReference type="UniPathway" id="UPA00094"/>
<dbReference type="FunFam" id="2.40.50.100:FF:000003">
    <property type="entry name" value="Acetyl-CoA carboxylase biotin carboxyl carrier protein"/>
    <property type="match status" value="1"/>
</dbReference>
<keyword evidence="6 9" id="KW-0443">Lipid metabolism</keyword>
<keyword evidence="8 9" id="KW-0092">Biotin</keyword>
<dbReference type="InterPro" id="IPR001882">
    <property type="entry name" value="Biotin_BS"/>
</dbReference>
<comment type="function">
    <text evidence="1 9">This protein is a component of the acetyl coenzyme A carboxylase complex; first, biotin carboxylase catalyzes the carboxylation of the carrier protein and then the transcarboxylase transfers the carboxyl group to form malonyl-CoA.</text>
</comment>
<dbReference type="PRINTS" id="PR01071">
    <property type="entry name" value="ACOABIOTINCC"/>
</dbReference>
<dbReference type="InterPro" id="IPR001249">
    <property type="entry name" value="AcCoA_biotinCC"/>
</dbReference>
<dbReference type="Gene3D" id="2.40.50.100">
    <property type="match status" value="1"/>
</dbReference>
<dbReference type="GO" id="GO:0009317">
    <property type="term" value="C:acetyl-CoA carboxylase complex"/>
    <property type="evidence" value="ECO:0007669"/>
    <property type="project" value="InterPro"/>
</dbReference>
<evidence type="ECO:0000256" key="8">
    <source>
        <dbReference type="ARBA" id="ARBA00023267"/>
    </source>
</evidence>
<reference evidence="12" key="1">
    <citation type="submission" date="2017-04" db="EMBL/GenBank/DDBJ databases">
        <authorList>
            <person name="Varghese N."/>
            <person name="Submissions S."/>
        </authorList>
    </citation>
    <scope>NUCLEOTIDE SEQUENCE [LARGE SCALE GENOMIC DNA]</scope>
</reference>
<evidence type="ECO:0000256" key="3">
    <source>
        <dbReference type="ARBA" id="ARBA00017562"/>
    </source>
</evidence>
<evidence type="ECO:0000256" key="6">
    <source>
        <dbReference type="ARBA" id="ARBA00023098"/>
    </source>
</evidence>
<dbReference type="PROSITE" id="PS00188">
    <property type="entry name" value="BIOTIN"/>
    <property type="match status" value="1"/>
</dbReference>
<dbReference type="SUPFAM" id="SSF51230">
    <property type="entry name" value="Single hybrid motif"/>
    <property type="match status" value="1"/>
</dbReference>
<dbReference type="PANTHER" id="PTHR45266">
    <property type="entry name" value="OXALOACETATE DECARBOXYLASE ALPHA CHAIN"/>
    <property type="match status" value="1"/>
</dbReference>
<dbReference type="NCBIfam" id="TIGR00531">
    <property type="entry name" value="BCCP"/>
    <property type="match status" value="1"/>
</dbReference>
<evidence type="ECO:0000256" key="1">
    <source>
        <dbReference type="ARBA" id="ARBA00003761"/>
    </source>
</evidence>
<name>A0A1Y6FGY6_9SPHN</name>
<feature type="domain" description="Lipoyl-binding" evidence="10">
    <location>
        <begin position="89"/>
        <end position="165"/>
    </location>
</feature>
<evidence type="ECO:0000313" key="11">
    <source>
        <dbReference type="EMBL" id="SMQ73656.1"/>
    </source>
</evidence>
<organism evidence="11 12">
    <name type="scientific">Altererythrobacter xiamenensis</name>
    <dbReference type="NCBI Taxonomy" id="1316679"/>
    <lineage>
        <taxon>Bacteria</taxon>
        <taxon>Pseudomonadati</taxon>
        <taxon>Pseudomonadota</taxon>
        <taxon>Alphaproteobacteria</taxon>
        <taxon>Sphingomonadales</taxon>
        <taxon>Erythrobacteraceae</taxon>
        <taxon>Altererythrobacter</taxon>
    </lineage>
</organism>
<keyword evidence="12" id="KW-1185">Reference proteome</keyword>
<evidence type="ECO:0000256" key="7">
    <source>
        <dbReference type="ARBA" id="ARBA00023160"/>
    </source>
</evidence>
<dbReference type="OrthoDB" id="9811735at2"/>
<dbReference type="CDD" id="cd06850">
    <property type="entry name" value="biotinyl_domain"/>
    <property type="match status" value="1"/>
</dbReference>
<dbReference type="RefSeq" id="WP_086438186.1">
    <property type="nucleotide sequence ID" value="NZ_FXWG01000003.1"/>
</dbReference>
<keyword evidence="5 9" id="KW-0276">Fatty acid metabolism</keyword>
<evidence type="ECO:0000313" key="12">
    <source>
        <dbReference type="Proteomes" id="UP000194420"/>
    </source>
</evidence>
<accession>A0A1Y6FGY6</accession>
<dbReference type="InterPro" id="IPR011053">
    <property type="entry name" value="Single_hybrid_motif"/>
</dbReference>
<dbReference type="AlphaFoldDB" id="A0A1Y6FGY6"/>
<keyword evidence="4 9" id="KW-0444">Lipid biosynthesis</keyword>
<dbReference type="GO" id="GO:0003989">
    <property type="term" value="F:acetyl-CoA carboxylase activity"/>
    <property type="evidence" value="ECO:0007669"/>
    <property type="project" value="InterPro"/>
</dbReference>
<dbReference type="InterPro" id="IPR000089">
    <property type="entry name" value="Biotin_lipoyl"/>
</dbReference>
<sequence>MAERKGAAGGKSGMNVDTKLVRELAELLGETGLTEIEVEDGERKIKVSRGGGVAMAAPAAMPAAAPVAQAPASAAPVAAAEESPAEDHANAVKSPMVGTAYLAAEPGADNFVKVGDSVEKGDTLLIVEAMKVMNPITADKAGTIKAILVDNAQPVEFDQPLVVIG</sequence>
<evidence type="ECO:0000256" key="5">
    <source>
        <dbReference type="ARBA" id="ARBA00022832"/>
    </source>
</evidence>
<keyword evidence="7 9" id="KW-0275">Fatty acid biosynthesis</keyword>
<proteinExistence type="predicted"/>
<gene>
    <name evidence="11" type="ORF">SAMN06297468_2270</name>
</gene>
<evidence type="ECO:0000256" key="2">
    <source>
        <dbReference type="ARBA" id="ARBA00005194"/>
    </source>
</evidence>
<dbReference type="PROSITE" id="PS50968">
    <property type="entry name" value="BIOTINYL_LIPOYL"/>
    <property type="match status" value="1"/>
</dbReference>